<evidence type="ECO:0000313" key="2">
    <source>
        <dbReference type="Proteomes" id="UP000053675"/>
    </source>
</evidence>
<dbReference type="Pfam" id="PF20102">
    <property type="entry name" value="DUF6492"/>
    <property type="match status" value="1"/>
</dbReference>
<dbReference type="InterPro" id="IPR045499">
    <property type="entry name" value="DUF6492"/>
</dbReference>
<dbReference type="OrthoDB" id="571298at2"/>
<dbReference type="AlphaFoldDB" id="A0A084UDU7"/>
<dbReference type="eggNOG" id="ENOG502Z99M">
    <property type="taxonomic scope" value="Bacteria"/>
</dbReference>
<sequence length="290" mass="32980">MTNDGHNGAAIATPSYGPDLERCRLLCESIDRHVSGMDKHYLLVSGRDVSRFRQLESRRREVVDERDILPSWLHDLPDPTSLLRRRIWVSTKLPPLRGWHVQQLRRIAIAAHIPQKTIAYCDSDVLFLKDFHLAQFWHGSALRLYRRDDALPADGDHLTWSANAGRTLGLPAEPVPPHDYISTVIAWRRDTVLSMMRHVESRHGTSWVQAVARVRKFSECILYGRYVDEVLHGAGHFHADRSLCKVYWDGPGLDVAGLEHFAASMTPEQVAVGIQSFTGTNLDTLRRLLL</sequence>
<evidence type="ECO:0000313" key="1">
    <source>
        <dbReference type="EMBL" id="KFB11133.1"/>
    </source>
</evidence>
<keyword evidence="2" id="KW-1185">Reference proteome</keyword>
<dbReference type="PATRIC" id="fig|472175.3.peg.2167"/>
<proteinExistence type="predicted"/>
<name>A0A084UDU7_9HYPH</name>
<comment type="caution">
    <text evidence="1">The sequence shown here is derived from an EMBL/GenBank/DDBJ whole genome shotgun (WGS) entry which is preliminary data.</text>
</comment>
<protein>
    <submittedName>
        <fullName evidence="1">Uncharacterized protein</fullName>
    </submittedName>
</protein>
<reference evidence="1 2" key="1">
    <citation type="submission" date="2014-05" db="EMBL/GenBank/DDBJ databases">
        <title>Draft Genome Sequence of Nitratireductor basaltis Strain UMTGB225, A Marine Bacterium Isolated from Green Barrel Tunicate.</title>
        <authorList>
            <person name="Gan H.Y."/>
        </authorList>
    </citation>
    <scope>NUCLEOTIDE SEQUENCE [LARGE SCALE GENOMIC DNA]</scope>
    <source>
        <strain evidence="1 2">UMTGB225</strain>
    </source>
</reference>
<gene>
    <name evidence="1" type="ORF">EL18_02177</name>
</gene>
<accession>A0A084UDU7</accession>
<dbReference type="EMBL" id="JMQM01000001">
    <property type="protein sequence ID" value="KFB11133.1"/>
    <property type="molecule type" value="Genomic_DNA"/>
</dbReference>
<organism evidence="1 2">
    <name type="scientific">Nitratireductor basaltis</name>
    <dbReference type="NCBI Taxonomy" id="472175"/>
    <lineage>
        <taxon>Bacteria</taxon>
        <taxon>Pseudomonadati</taxon>
        <taxon>Pseudomonadota</taxon>
        <taxon>Alphaproteobacteria</taxon>
        <taxon>Hyphomicrobiales</taxon>
        <taxon>Phyllobacteriaceae</taxon>
        <taxon>Nitratireductor</taxon>
    </lineage>
</organism>
<dbReference type="STRING" id="472175.EL18_02177"/>
<dbReference type="Proteomes" id="UP000053675">
    <property type="component" value="Unassembled WGS sequence"/>
</dbReference>